<evidence type="ECO:0000313" key="2">
    <source>
        <dbReference type="EMBL" id="KAL2520825.1"/>
    </source>
</evidence>
<dbReference type="EMBL" id="JBFOLJ010000007">
    <property type="protein sequence ID" value="KAL2520825.1"/>
    <property type="molecule type" value="Genomic_DNA"/>
</dbReference>
<feature type="compositionally biased region" description="Basic and acidic residues" evidence="1">
    <location>
        <begin position="1"/>
        <end position="14"/>
    </location>
</feature>
<evidence type="ECO:0000256" key="1">
    <source>
        <dbReference type="SAM" id="MobiDB-lite"/>
    </source>
</evidence>
<keyword evidence="3" id="KW-1185">Reference proteome</keyword>
<feature type="region of interest" description="Disordered" evidence="1">
    <location>
        <begin position="1"/>
        <end position="29"/>
    </location>
</feature>
<feature type="region of interest" description="Disordered" evidence="1">
    <location>
        <begin position="91"/>
        <end position="123"/>
    </location>
</feature>
<dbReference type="Proteomes" id="UP001604277">
    <property type="component" value="Unassembled WGS sequence"/>
</dbReference>
<sequence length="123" mass="13157">MDNGPHFDKGHEVDDNYQPNTAQPAAAETTFPAKAPPVKAHLLPSNEVVINEPSGCLPALPILKEFFGKEQASVKALGVQSLTKRQASARSRAFSFSAHEKRGSEGDVVRSLAKRQKTSSGSS</sequence>
<comment type="caution">
    <text evidence="2">The sequence shown here is derived from an EMBL/GenBank/DDBJ whole genome shotgun (WGS) entry which is preliminary data.</text>
</comment>
<reference evidence="3" key="1">
    <citation type="submission" date="2024-07" db="EMBL/GenBank/DDBJ databases">
        <title>Two chromosome-level genome assemblies of Korean endemic species Abeliophyllum distichum and Forsythia ovata (Oleaceae).</title>
        <authorList>
            <person name="Jang H."/>
        </authorList>
    </citation>
    <scope>NUCLEOTIDE SEQUENCE [LARGE SCALE GENOMIC DNA]</scope>
</reference>
<name>A0ABD1U754_9LAMI</name>
<accession>A0ABD1U754</accession>
<feature type="compositionally biased region" description="Basic and acidic residues" evidence="1">
    <location>
        <begin position="98"/>
        <end position="108"/>
    </location>
</feature>
<proteinExistence type="predicted"/>
<protein>
    <submittedName>
        <fullName evidence="2">Uncharacterized protein</fullName>
    </submittedName>
</protein>
<organism evidence="2 3">
    <name type="scientific">Forsythia ovata</name>
    <dbReference type="NCBI Taxonomy" id="205694"/>
    <lineage>
        <taxon>Eukaryota</taxon>
        <taxon>Viridiplantae</taxon>
        <taxon>Streptophyta</taxon>
        <taxon>Embryophyta</taxon>
        <taxon>Tracheophyta</taxon>
        <taxon>Spermatophyta</taxon>
        <taxon>Magnoliopsida</taxon>
        <taxon>eudicotyledons</taxon>
        <taxon>Gunneridae</taxon>
        <taxon>Pentapetalae</taxon>
        <taxon>asterids</taxon>
        <taxon>lamiids</taxon>
        <taxon>Lamiales</taxon>
        <taxon>Oleaceae</taxon>
        <taxon>Forsythieae</taxon>
        <taxon>Forsythia</taxon>
    </lineage>
</organism>
<gene>
    <name evidence="2" type="ORF">Fot_24748</name>
</gene>
<evidence type="ECO:0000313" key="3">
    <source>
        <dbReference type="Proteomes" id="UP001604277"/>
    </source>
</evidence>
<dbReference type="AlphaFoldDB" id="A0ABD1U754"/>